<evidence type="ECO:0000313" key="7">
    <source>
        <dbReference type="Proteomes" id="UP000314986"/>
    </source>
</evidence>
<reference evidence="6" key="4">
    <citation type="submission" date="2025-08" db="UniProtKB">
        <authorList>
            <consortium name="Ensembl"/>
        </authorList>
    </citation>
    <scope>IDENTIFICATION</scope>
</reference>
<evidence type="ECO:0000256" key="4">
    <source>
        <dbReference type="SAM" id="MobiDB-lite"/>
    </source>
</evidence>
<reference evidence="7" key="2">
    <citation type="journal article" date="2007" name="PLoS Biol.">
        <title>Survey sequencing and comparative analysis of the elephant shark (Callorhinchus milii) genome.</title>
        <authorList>
            <person name="Venkatesh B."/>
            <person name="Kirkness E.F."/>
            <person name="Loh Y.H."/>
            <person name="Halpern A.L."/>
            <person name="Lee A.P."/>
            <person name="Johnson J."/>
            <person name="Dandona N."/>
            <person name="Viswanathan L.D."/>
            <person name="Tay A."/>
            <person name="Venter J.C."/>
            <person name="Strausberg R.L."/>
            <person name="Brenner S."/>
        </authorList>
    </citation>
    <scope>NUCLEOTIDE SEQUENCE [LARGE SCALE GENOMIC DNA]</scope>
</reference>
<reference evidence="7" key="1">
    <citation type="journal article" date="2006" name="Science">
        <title>Ancient noncoding elements conserved in the human genome.</title>
        <authorList>
            <person name="Venkatesh B."/>
            <person name="Kirkness E.F."/>
            <person name="Loh Y.H."/>
            <person name="Halpern A.L."/>
            <person name="Lee A.P."/>
            <person name="Johnson J."/>
            <person name="Dandona N."/>
            <person name="Viswanathan L.D."/>
            <person name="Tay A."/>
            <person name="Venter J.C."/>
            <person name="Strausberg R.L."/>
            <person name="Brenner S."/>
        </authorList>
    </citation>
    <scope>NUCLEOTIDE SEQUENCE [LARGE SCALE GENOMIC DNA]</scope>
</reference>
<feature type="compositionally biased region" description="Basic and acidic residues" evidence="4">
    <location>
        <begin position="457"/>
        <end position="466"/>
    </location>
</feature>
<evidence type="ECO:0000259" key="5">
    <source>
        <dbReference type="Pfam" id="PF15914"/>
    </source>
</evidence>
<proteinExistence type="inferred from homology"/>
<dbReference type="PANTHER" id="PTHR15109">
    <property type="entry name" value="AGAP004327-PA"/>
    <property type="match status" value="1"/>
</dbReference>
<evidence type="ECO:0000256" key="1">
    <source>
        <dbReference type="ARBA" id="ARBA00009689"/>
    </source>
</evidence>
<dbReference type="AlphaFoldDB" id="A0A4W3GNI0"/>
<gene>
    <name evidence="6" type="primary">LOC103188157</name>
</gene>
<dbReference type="PANTHER" id="PTHR15109:SF3">
    <property type="entry name" value="PROTEIN FAM193B"/>
    <property type="match status" value="1"/>
</dbReference>
<keyword evidence="2" id="KW-0597">Phosphoprotein</keyword>
<dbReference type="Pfam" id="PF15914">
    <property type="entry name" value="FAM193_C"/>
    <property type="match status" value="1"/>
</dbReference>
<feature type="compositionally biased region" description="Polar residues" evidence="4">
    <location>
        <begin position="430"/>
        <end position="442"/>
    </location>
</feature>
<dbReference type="Ensembl" id="ENSCMIT00000005656.1">
    <property type="protein sequence ID" value="ENSCMIP00000005468.1"/>
    <property type="gene ID" value="ENSCMIG00000003171.1"/>
</dbReference>
<comment type="similarity">
    <text evidence="1">Belongs to the FAM193 family.</text>
</comment>
<feature type="region of interest" description="Disordered" evidence="4">
    <location>
        <begin position="380"/>
        <end position="559"/>
    </location>
</feature>
<dbReference type="GeneTree" id="ENSGT00390000000973"/>
<feature type="compositionally biased region" description="Basic residues" evidence="4">
    <location>
        <begin position="141"/>
        <end position="151"/>
    </location>
</feature>
<evidence type="ECO:0000256" key="2">
    <source>
        <dbReference type="ARBA" id="ARBA00022553"/>
    </source>
</evidence>
<protein>
    <recommendedName>
        <fullName evidence="5">FAM193 C-terminal domain-containing protein</fullName>
    </recommendedName>
</protein>
<dbReference type="GO" id="GO:0005737">
    <property type="term" value="C:cytoplasm"/>
    <property type="evidence" value="ECO:0007669"/>
    <property type="project" value="TreeGrafter"/>
</dbReference>
<dbReference type="InterPro" id="IPR029717">
    <property type="entry name" value="FAM193"/>
</dbReference>
<organism evidence="6 7">
    <name type="scientific">Callorhinchus milii</name>
    <name type="common">Ghost shark</name>
    <dbReference type="NCBI Taxonomy" id="7868"/>
    <lineage>
        <taxon>Eukaryota</taxon>
        <taxon>Metazoa</taxon>
        <taxon>Chordata</taxon>
        <taxon>Craniata</taxon>
        <taxon>Vertebrata</taxon>
        <taxon>Chondrichthyes</taxon>
        <taxon>Holocephali</taxon>
        <taxon>Chimaeriformes</taxon>
        <taxon>Callorhinchidae</taxon>
        <taxon>Callorhinchus</taxon>
    </lineage>
</organism>
<feature type="compositionally biased region" description="Acidic residues" evidence="4">
    <location>
        <begin position="542"/>
        <end position="552"/>
    </location>
</feature>
<dbReference type="InterPro" id="IPR031802">
    <property type="entry name" value="FAM193_C"/>
</dbReference>
<name>A0A4W3GNI0_CALMI</name>
<keyword evidence="3" id="KW-0175">Coiled coil</keyword>
<feature type="region of interest" description="Disordered" evidence="4">
    <location>
        <begin position="128"/>
        <end position="169"/>
    </location>
</feature>
<evidence type="ECO:0000313" key="6">
    <source>
        <dbReference type="Ensembl" id="ENSCMIP00000005468.1"/>
    </source>
</evidence>
<reference evidence="7" key="3">
    <citation type="journal article" date="2014" name="Nature">
        <title>Elephant shark genome provides unique insights into gnathostome evolution.</title>
        <authorList>
            <consortium name="International Elephant Shark Genome Sequencing Consortium"/>
            <person name="Venkatesh B."/>
            <person name="Lee A.P."/>
            <person name="Ravi V."/>
            <person name="Maurya A.K."/>
            <person name="Lian M.M."/>
            <person name="Swann J.B."/>
            <person name="Ohta Y."/>
            <person name="Flajnik M.F."/>
            <person name="Sutoh Y."/>
            <person name="Kasahara M."/>
            <person name="Hoon S."/>
            <person name="Gangu V."/>
            <person name="Roy S.W."/>
            <person name="Irimia M."/>
            <person name="Korzh V."/>
            <person name="Kondrychyn I."/>
            <person name="Lim Z.W."/>
            <person name="Tay B.H."/>
            <person name="Tohari S."/>
            <person name="Kong K.W."/>
            <person name="Ho S."/>
            <person name="Lorente-Galdos B."/>
            <person name="Quilez J."/>
            <person name="Marques-Bonet T."/>
            <person name="Raney B.J."/>
            <person name="Ingham P.W."/>
            <person name="Tay A."/>
            <person name="Hillier L.W."/>
            <person name="Minx P."/>
            <person name="Boehm T."/>
            <person name="Wilson R.K."/>
            <person name="Brenner S."/>
            <person name="Warren W.C."/>
        </authorList>
    </citation>
    <scope>NUCLEOTIDE SEQUENCE [LARGE SCALE GENOMIC DNA]</scope>
</reference>
<dbReference type="GO" id="GO:0005634">
    <property type="term" value="C:nucleus"/>
    <property type="evidence" value="ECO:0007669"/>
    <property type="project" value="TreeGrafter"/>
</dbReference>
<keyword evidence="7" id="KW-1185">Reference proteome</keyword>
<feature type="domain" description="FAM193 C-terminal" evidence="5">
    <location>
        <begin position="533"/>
        <end position="559"/>
    </location>
</feature>
<feature type="compositionally biased region" description="Low complexity" evidence="4">
    <location>
        <begin position="131"/>
        <end position="140"/>
    </location>
</feature>
<accession>A0A4W3GNI0</accession>
<feature type="compositionally biased region" description="Basic and acidic residues" evidence="4">
    <location>
        <begin position="401"/>
        <end position="419"/>
    </location>
</feature>
<reference evidence="6" key="5">
    <citation type="submission" date="2025-09" db="UniProtKB">
        <authorList>
            <consortium name="Ensembl"/>
        </authorList>
    </citation>
    <scope>IDENTIFICATION</scope>
</reference>
<evidence type="ECO:0000256" key="3">
    <source>
        <dbReference type="ARBA" id="ARBA00023054"/>
    </source>
</evidence>
<feature type="compositionally biased region" description="Basic residues" evidence="4">
    <location>
        <begin position="515"/>
        <end position="524"/>
    </location>
</feature>
<dbReference type="Proteomes" id="UP000314986">
    <property type="component" value="Unassembled WGS sequence"/>
</dbReference>
<sequence length="559" mass="63512">NSPVLLPACRDQSCKTHLCTNEASYTLAQAHNAEESLEEDDSCSEHSSCTSHSANQKEGKYCDCCYCEFFGHGPPPAAPTSRNYTEIREKLRTRLTKRKEELPQKLNHGSIREPPVDERNVEDLLHFINSSEPKPANSAKAAKRARHKQKKQEKARSEACDQRPEKPCPSRLHIQDIEKVSLLNQHIQGDIEEKVLIFNQHIQEDIEEKVSKLNQHIQDDIEETLNQQELWHQVKLQQVSSILTSRLEQLKDRIRDSIKANFSLCDLPLDKNDFPEIFSVEKDLLYDSNGSMDKEELAIIDHQKRNLNLSMMTQGTVQNHLLNGNRHTFTPIQEHNELPIFETQSGRKSNKNCLLLSKAADHSKLLLEDTSAFRLQVPSAESRVKQQIVRSGKQAKQPKQHTSEDNMGKPAVLRKDHEQTVAPKAEGSKQHTCSSFTKQKSNQAHDSKSPESQARSATDKCADPRPGKWKGVYSEAAENRKGNIKNPSYAKVEVSDTRGVQGEQHGPDSSQPRGKNQKNKKKKNDKPNTSVNDVFLPKDLDLESVEMDETDREVEHFKR</sequence>
<feature type="compositionally biased region" description="Basic and acidic residues" evidence="4">
    <location>
        <begin position="152"/>
        <end position="169"/>
    </location>
</feature>